<dbReference type="Proteomes" id="UP000504611">
    <property type="component" value="Unplaced"/>
</dbReference>
<feature type="region of interest" description="Disordered" evidence="1">
    <location>
        <begin position="1"/>
        <end position="29"/>
    </location>
</feature>
<proteinExistence type="predicted"/>
<evidence type="ECO:0000313" key="4">
    <source>
        <dbReference type="RefSeq" id="XP_010786639.1"/>
    </source>
</evidence>
<sequence>MPPLNKKPRVEDSPESKPAVLRFPQKNEKTGPDYLKEVLDCVSKERHKTFDLKKTAVATLKVGLLEDTIYSEEPKVVNGWGKFYLPKKVSMQVVGVVEGTSCPWDQLVLMICEDEKLYAYDGEELHLVASSPKQLDEEGISYPGSKTYYEGEAFKDMTNEDWGKVRNSPTGRKLDQEHLKLVLEYKDKSMEYLKATLAIKECPSQKPVASPQVLVSG</sequence>
<dbReference type="RefSeq" id="XP_010786638.1">
    <property type="nucleotide sequence ID" value="XM_010788336.1"/>
</dbReference>
<dbReference type="InterPro" id="IPR003360">
    <property type="entry name" value="US22-like"/>
</dbReference>
<evidence type="ECO:0000313" key="2">
    <source>
        <dbReference type="Proteomes" id="UP000504611"/>
    </source>
</evidence>
<organism evidence="2 4">
    <name type="scientific">Notothenia coriiceps</name>
    <name type="common">black rockcod</name>
    <dbReference type="NCBI Taxonomy" id="8208"/>
    <lineage>
        <taxon>Eukaryota</taxon>
        <taxon>Metazoa</taxon>
        <taxon>Chordata</taxon>
        <taxon>Craniata</taxon>
        <taxon>Vertebrata</taxon>
        <taxon>Euteleostomi</taxon>
        <taxon>Actinopterygii</taxon>
        <taxon>Neopterygii</taxon>
        <taxon>Teleostei</taxon>
        <taxon>Neoteleostei</taxon>
        <taxon>Acanthomorphata</taxon>
        <taxon>Eupercaria</taxon>
        <taxon>Perciformes</taxon>
        <taxon>Notothenioidei</taxon>
        <taxon>Nototheniidae</taxon>
        <taxon>Notothenia</taxon>
    </lineage>
</organism>
<gene>
    <name evidence="3 4" type="primary">LOC104960334</name>
</gene>
<dbReference type="GeneID" id="104960334"/>
<dbReference type="Pfam" id="PF02393">
    <property type="entry name" value="US22"/>
    <property type="match status" value="1"/>
</dbReference>
<evidence type="ECO:0000256" key="1">
    <source>
        <dbReference type="SAM" id="MobiDB-lite"/>
    </source>
</evidence>
<name>A0A6I9P7N3_9TELE</name>
<evidence type="ECO:0000313" key="3">
    <source>
        <dbReference type="RefSeq" id="XP_010786638.1"/>
    </source>
</evidence>
<dbReference type="RefSeq" id="XP_010786639.1">
    <property type="nucleotide sequence ID" value="XM_010788337.1"/>
</dbReference>
<keyword evidence="2" id="KW-1185">Reference proteome</keyword>
<protein>
    <submittedName>
        <fullName evidence="3 4">Uncharacterized protein LOC104960334</fullName>
    </submittedName>
</protein>
<reference evidence="3 4" key="1">
    <citation type="submission" date="2025-04" db="UniProtKB">
        <authorList>
            <consortium name="RefSeq"/>
        </authorList>
    </citation>
    <scope>IDENTIFICATION</scope>
    <source>
        <tissue evidence="3 4">Muscle</tissue>
    </source>
</reference>
<dbReference type="OrthoDB" id="9935986at2759"/>
<dbReference type="KEGG" id="ncc:104960334"/>
<dbReference type="AlphaFoldDB" id="A0A6I9P7N3"/>
<accession>A0A6I9P7N3</accession>